<accession>A0A9P1JE76</accession>
<proteinExistence type="predicted"/>
<reference evidence="1" key="1">
    <citation type="journal article" date="2008" name="J. Bacteriol.">
        <title>A common virulence plasmid in biotype 2 Vibrio vulnificus and its dissemination aided by a conjugal plasmid.</title>
        <authorList>
            <person name="Lee C.T."/>
            <person name="Amaro C."/>
            <person name="Wu K.M."/>
            <person name="Valiente E."/>
            <person name="Chang Y.F."/>
            <person name="Tsai S.F."/>
            <person name="Chang C.H."/>
            <person name="Hor L.I."/>
        </authorList>
    </citation>
    <scope>NUCLEOTIDE SEQUENCE</scope>
    <source>
        <strain evidence="1">CECT4999</strain>
    </source>
</reference>
<gene>
    <name evidence="1" type="primary">vep59</name>
    <name evidence="2" type="ORF">AL548_007460</name>
</gene>
<evidence type="ECO:0000313" key="3">
    <source>
        <dbReference type="Proteomes" id="UP000054370"/>
    </source>
</evidence>
<organism evidence="1">
    <name type="scientific">Vibrio vulnificus</name>
    <dbReference type="NCBI Taxonomy" id="672"/>
    <lineage>
        <taxon>Bacteria</taxon>
        <taxon>Pseudomonadati</taxon>
        <taxon>Pseudomonadota</taxon>
        <taxon>Gammaproteobacteria</taxon>
        <taxon>Vibrionales</taxon>
        <taxon>Vibrionaceae</taxon>
        <taxon>Vibrio</taxon>
    </lineage>
</organism>
<name>A0A9P1JE76_VIBVL</name>
<dbReference type="EMBL" id="AM293858">
    <property type="protein sequence ID" value="CAL25421.1"/>
    <property type="molecule type" value="Genomic_DNA"/>
</dbReference>
<dbReference type="AlphaFoldDB" id="A0A9P1JE76"/>
<keyword evidence="3" id="KW-1185">Reference proteome</keyword>
<dbReference type="Proteomes" id="UP000054370">
    <property type="component" value="Unassembled WGS sequence"/>
</dbReference>
<evidence type="ECO:0000313" key="2">
    <source>
        <dbReference type="EMBL" id="PNM76946.1"/>
    </source>
</evidence>
<evidence type="ECO:0000313" key="1">
    <source>
        <dbReference type="EMBL" id="CAL25421.1"/>
    </source>
</evidence>
<sequence>MPKPFIKIDEQAWYCHFRTEAPHAAFSKLYWWFGCQLLRVLKRSKNVEVVNTYHPDGYGKVVLLDPKSPSSTFNPNK</sequence>
<reference evidence="2 3" key="2">
    <citation type="submission" date="2017-12" db="EMBL/GenBank/DDBJ databases">
        <title>FDA dAtabase for Regulatory Grade micrObial Sequences (FDA-ARGOS): Supporting development and validation of Infectious Disease Dx tests.</title>
        <authorList>
            <person name="Hoffmann M."/>
            <person name="Allard M."/>
            <person name="Evans P."/>
            <person name="Brown E."/>
            <person name="Tallon L.J."/>
            <person name="Sadzewicz L."/>
            <person name="Sengamalay N."/>
            <person name="Ott S."/>
            <person name="Godinez A."/>
            <person name="Nagaraj S."/>
            <person name="Vavikolanu K."/>
            <person name="Aluvathingal J."/>
            <person name="Nadendla S."/>
            <person name="Hobson J."/>
            <person name="Sichtig H."/>
        </authorList>
    </citation>
    <scope>NUCLEOTIDE SEQUENCE [LARGE SCALE GENOMIC DNA]</scope>
    <source>
        <strain evidence="3">ATCC 29307</strain>
        <strain evidence="2">FDAARGOS_118</strain>
    </source>
</reference>
<dbReference type="EMBL" id="LOSH02000002">
    <property type="protein sequence ID" value="PNM76946.1"/>
    <property type="molecule type" value="Genomic_DNA"/>
</dbReference>
<protein>
    <submittedName>
        <fullName evidence="1">Uncharacterized protein</fullName>
    </submittedName>
</protein>